<feature type="transmembrane region" description="Helical" evidence="13">
    <location>
        <begin position="317"/>
        <end position="335"/>
    </location>
</feature>
<dbReference type="AlphaFoldDB" id="A0A9D2HFI2"/>
<evidence type="ECO:0000313" key="15">
    <source>
        <dbReference type="Proteomes" id="UP000823900"/>
    </source>
</evidence>
<evidence type="ECO:0000256" key="4">
    <source>
        <dbReference type="ARBA" id="ARBA00020268"/>
    </source>
</evidence>
<dbReference type="PANTHER" id="PTHR43298">
    <property type="entry name" value="MULTIDRUG RESISTANCE PROTEIN NORM-RELATED"/>
    <property type="match status" value="1"/>
</dbReference>
<evidence type="ECO:0000256" key="1">
    <source>
        <dbReference type="ARBA" id="ARBA00003408"/>
    </source>
</evidence>
<evidence type="ECO:0000256" key="7">
    <source>
        <dbReference type="ARBA" id="ARBA00022475"/>
    </source>
</evidence>
<comment type="similarity">
    <text evidence="3">Belongs to the multi antimicrobial extrusion (MATE) (TC 2.A.66.1) family.</text>
</comment>
<proteinExistence type="inferred from homology"/>
<reference evidence="14" key="2">
    <citation type="submission" date="2021-04" db="EMBL/GenBank/DDBJ databases">
        <authorList>
            <person name="Gilroy R."/>
        </authorList>
    </citation>
    <scope>NUCLEOTIDE SEQUENCE</scope>
    <source>
        <strain evidence="14">CHK178-16964</strain>
    </source>
</reference>
<keyword evidence="9 13" id="KW-1133">Transmembrane helix</keyword>
<keyword evidence="7" id="KW-1003">Cell membrane</keyword>
<dbReference type="GO" id="GO:0042910">
    <property type="term" value="F:xenobiotic transmembrane transporter activity"/>
    <property type="evidence" value="ECO:0007669"/>
    <property type="project" value="InterPro"/>
</dbReference>
<dbReference type="PANTHER" id="PTHR43298:SF2">
    <property type="entry name" value="FMN_FAD EXPORTER YEEO-RELATED"/>
    <property type="match status" value="1"/>
</dbReference>
<evidence type="ECO:0000256" key="10">
    <source>
        <dbReference type="ARBA" id="ARBA00023065"/>
    </source>
</evidence>
<dbReference type="NCBIfam" id="TIGR00797">
    <property type="entry name" value="matE"/>
    <property type="match status" value="1"/>
</dbReference>
<evidence type="ECO:0000256" key="12">
    <source>
        <dbReference type="ARBA" id="ARBA00031636"/>
    </source>
</evidence>
<dbReference type="GO" id="GO:0015297">
    <property type="term" value="F:antiporter activity"/>
    <property type="evidence" value="ECO:0007669"/>
    <property type="project" value="UniProtKB-KW"/>
</dbReference>
<keyword evidence="11 13" id="KW-0472">Membrane</keyword>
<accession>A0A9D2HFI2</accession>
<dbReference type="InterPro" id="IPR002528">
    <property type="entry name" value="MATE_fam"/>
</dbReference>
<keyword evidence="5" id="KW-0813">Transport</keyword>
<dbReference type="EMBL" id="DWZA01000030">
    <property type="protein sequence ID" value="HJA70666.1"/>
    <property type="molecule type" value="Genomic_DNA"/>
</dbReference>
<dbReference type="InterPro" id="IPR048279">
    <property type="entry name" value="MdtK-like"/>
</dbReference>
<keyword evidence="10" id="KW-0406">Ion transport</keyword>
<organism evidence="14 15">
    <name type="scientific">Candidatus Lachnoclostridium stercoravium</name>
    <dbReference type="NCBI Taxonomy" id="2838633"/>
    <lineage>
        <taxon>Bacteria</taxon>
        <taxon>Bacillati</taxon>
        <taxon>Bacillota</taxon>
        <taxon>Clostridia</taxon>
        <taxon>Lachnospirales</taxon>
        <taxon>Lachnospiraceae</taxon>
    </lineage>
</organism>
<sequence length="445" mass="48095">MKQDMLNGNPGRSLFFFALPMIMGNLFQQFYNMADTIIVGKFVGEDALAAVGASYSLTTVFIMVAIGGGIGASVLTSQYLGAGDHGRMKTSINTALFTFLGLSIFLTIVGLMANPTILRLLKTPDNIMDDSLLYLQIYFLGMPFLFMYNILASTFNALGESKIPLYLLIFSSILNVFLDLFMICTLHMGVAGAAIATVAAQGISAVISFAVLRKRLKAYGTEKDCVRQYDRGMLWTGTKIAVPSIVQQSIVSIGMLLVQSVVNSFGSSVLAGYSAGMRIESICIVPMIAAGNAMSTFTAQNLGAKQPERVKQGYRSAYVIVIGFAVIIWAILSAFHDPIVLAFMDSDSAAAFATGNAYLTFICWFFAFIGFKAITDGVLRGAGDVGVYMAANLTNLGLRVFVANYFAPIIGVAAVWYAVPIGWAVNFLISFAWFLTGRWSRKVLT</sequence>
<dbReference type="GO" id="GO:0006811">
    <property type="term" value="P:monoatomic ion transport"/>
    <property type="evidence" value="ECO:0007669"/>
    <property type="project" value="UniProtKB-KW"/>
</dbReference>
<evidence type="ECO:0000256" key="3">
    <source>
        <dbReference type="ARBA" id="ARBA00010199"/>
    </source>
</evidence>
<feature type="transmembrane region" description="Helical" evidence="13">
    <location>
        <begin position="12"/>
        <end position="31"/>
    </location>
</feature>
<keyword evidence="6" id="KW-0050">Antiport</keyword>
<evidence type="ECO:0000256" key="6">
    <source>
        <dbReference type="ARBA" id="ARBA00022449"/>
    </source>
</evidence>
<dbReference type="CDD" id="cd13138">
    <property type="entry name" value="MATE_yoeA_like"/>
    <property type="match status" value="1"/>
</dbReference>
<evidence type="ECO:0000256" key="2">
    <source>
        <dbReference type="ARBA" id="ARBA00004651"/>
    </source>
</evidence>
<evidence type="ECO:0000313" key="14">
    <source>
        <dbReference type="EMBL" id="HJA70666.1"/>
    </source>
</evidence>
<feature type="transmembrane region" description="Helical" evidence="13">
    <location>
        <begin position="386"/>
        <end position="407"/>
    </location>
</feature>
<feature type="transmembrane region" description="Helical" evidence="13">
    <location>
        <begin position="133"/>
        <end position="151"/>
    </location>
</feature>
<evidence type="ECO:0000256" key="11">
    <source>
        <dbReference type="ARBA" id="ARBA00023136"/>
    </source>
</evidence>
<reference evidence="14" key="1">
    <citation type="journal article" date="2021" name="PeerJ">
        <title>Extensive microbial diversity within the chicken gut microbiome revealed by metagenomics and culture.</title>
        <authorList>
            <person name="Gilroy R."/>
            <person name="Ravi A."/>
            <person name="Getino M."/>
            <person name="Pursley I."/>
            <person name="Horton D.L."/>
            <person name="Alikhan N.F."/>
            <person name="Baker D."/>
            <person name="Gharbi K."/>
            <person name="Hall N."/>
            <person name="Watson M."/>
            <person name="Adriaenssens E.M."/>
            <person name="Foster-Nyarko E."/>
            <person name="Jarju S."/>
            <person name="Secka A."/>
            <person name="Antonio M."/>
            <person name="Oren A."/>
            <person name="Chaudhuri R.R."/>
            <person name="La Ragione R."/>
            <person name="Hildebrand F."/>
            <person name="Pallen M.J."/>
        </authorList>
    </citation>
    <scope>NUCLEOTIDE SEQUENCE</scope>
    <source>
        <strain evidence="14">CHK178-16964</strain>
    </source>
</reference>
<dbReference type="Proteomes" id="UP000823900">
    <property type="component" value="Unassembled WGS sequence"/>
</dbReference>
<dbReference type="InterPro" id="IPR050222">
    <property type="entry name" value="MATE_MdtK"/>
</dbReference>
<dbReference type="Pfam" id="PF01554">
    <property type="entry name" value="MatE"/>
    <property type="match status" value="2"/>
</dbReference>
<name>A0A9D2HFI2_9FIRM</name>
<keyword evidence="8 13" id="KW-0812">Transmembrane</keyword>
<evidence type="ECO:0000256" key="13">
    <source>
        <dbReference type="SAM" id="Phobius"/>
    </source>
</evidence>
<feature type="transmembrane region" description="Helical" evidence="13">
    <location>
        <begin position="413"/>
        <end position="435"/>
    </location>
</feature>
<gene>
    <name evidence="14" type="ORF">IAA07_03675</name>
</gene>
<feature type="transmembrane region" description="Helical" evidence="13">
    <location>
        <begin position="189"/>
        <end position="212"/>
    </location>
</feature>
<feature type="transmembrane region" description="Helical" evidence="13">
    <location>
        <begin position="355"/>
        <end position="374"/>
    </location>
</feature>
<protein>
    <recommendedName>
        <fullName evidence="4">Probable multidrug resistance protein NorM</fullName>
    </recommendedName>
    <alternativeName>
        <fullName evidence="12">Multidrug-efflux transporter</fullName>
    </alternativeName>
</protein>
<comment type="subcellular location">
    <subcellularLocation>
        <location evidence="2">Cell membrane</location>
        <topology evidence="2">Multi-pass membrane protein</topology>
    </subcellularLocation>
</comment>
<feature type="transmembrane region" description="Helical" evidence="13">
    <location>
        <begin position="51"/>
        <end position="75"/>
    </location>
</feature>
<feature type="transmembrane region" description="Helical" evidence="13">
    <location>
        <begin position="95"/>
        <end position="113"/>
    </location>
</feature>
<feature type="transmembrane region" description="Helical" evidence="13">
    <location>
        <begin position="163"/>
        <end position="183"/>
    </location>
</feature>
<comment type="caution">
    <text evidence="14">The sequence shown here is derived from an EMBL/GenBank/DDBJ whole genome shotgun (WGS) entry which is preliminary data.</text>
</comment>
<dbReference type="PIRSF" id="PIRSF006603">
    <property type="entry name" value="DinF"/>
    <property type="match status" value="1"/>
</dbReference>
<dbReference type="GO" id="GO:0005886">
    <property type="term" value="C:plasma membrane"/>
    <property type="evidence" value="ECO:0007669"/>
    <property type="project" value="UniProtKB-SubCell"/>
</dbReference>
<evidence type="ECO:0000256" key="8">
    <source>
        <dbReference type="ARBA" id="ARBA00022692"/>
    </source>
</evidence>
<evidence type="ECO:0000256" key="9">
    <source>
        <dbReference type="ARBA" id="ARBA00022989"/>
    </source>
</evidence>
<comment type="function">
    <text evidence="1">Multidrug efflux pump.</text>
</comment>
<evidence type="ECO:0000256" key="5">
    <source>
        <dbReference type="ARBA" id="ARBA00022448"/>
    </source>
</evidence>